<evidence type="ECO:0000313" key="9">
    <source>
        <dbReference type="EMBL" id="KOR75284.1"/>
    </source>
</evidence>
<reference evidence="10" key="1">
    <citation type="submission" date="2015-05" db="EMBL/GenBank/DDBJ databases">
        <title>Draft genome sequence of 'Candidatus Phytoplasma Pruni' strain CX, a plant pathogenic bacterium.</title>
        <authorList>
            <person name="Lee I.-M."/>
            <person name="Bottner-Parker K.D."/>
            <person name="Shao J."/>
            <person name="Gundersen-Rindal D.E."/>
            <person name="Zhao Y."/>
            <person name="Davis R.E."/>
        </authorList>
    </citation>
    <scope>NUCLEOTIDE SEQUENCE [LARGE SCALE GENOMIC DNA]</scope>
    <source>
        <strain evidence="10">CX</strain>
    </source>
</reference>
<evidence type="ECO:0000256" key="5">
    <source>
        <dbReference type="ARBA" id="ARBA00022917"/>
    </source>
</evidence>
<evidence type="ECO:0000256" key="6">
    <source>
        <dbReference type="ARBA" id="ARBA00023146"/>
    </source>
</evidence>
<evidence type="ECO:0000256" key="2">
    <source>
        <dbReference type="ARBA" id="ARBA00022598"/>
    </source>
</evidence>
<dbReference type="InterPro" id="IPR014729">
    <property type="entry name" value="Rossmann-like_a/b/a_fold"/>
</dbReference>
<evidence type="ECO:0000259" key="8">
    <source>
        <dbReference type="Pfam" id="PF00133"/>
    </source>
</evidence>
<dbReference type="SUPFAM" id="SSF52374">
    <property type="entry name" value="Nucleotidylyl transferase"/>
    <property type="match status" value="1"/>
</dbReference>
<keyword evidence="4" id="KW-0067">ATP-binding</keyword>
<dbReference type="InterPro" id="IPR002303">
    <property type="entry name" value="Valyl-tRNA_ligase"/>
</dbReference>
<dbReference type="InterPro" id="IPR001412">
    <property type="entry name" value="aa-tRNA-synth_I_CS"/>
</dbReference>
<keyword evidence="2" id="KW-0436">Ligase</keyword>
<evidence type="ECO:0000256" key="1">
    <source>
        <dbReference type="ARBA" id="ARBA00013169"/>
    </source>
</evidence>
<dbReference type="GO" id="GO:0006438">
    <property type="term" value="P:valyl-tRNA aminoacylation"/>
    <property type="evidence" value="ECO:0007669"/>
    <property type="project" value="InterPro"/>
</dbReference>
<dbReference type="GO" id="GO:0004832">
    <property type="term" value="F:valine-tRNA ligase activity"/>
    <property type="evidence" value="ECO:0007669"/>
    <property type="project" value="UniProtKB-EC"/>
</dbReference>
<dbReference type="AlphaFoldDB" id="A0A0M1MZY5"/>
<keyword evidence="3" id="KW-0547">Nucleotide-binding</keyword>
<proteinExistence type="predicted"/>
<sequence length="96" mass="11224">MEQKYNFKLVENKRYAKWLEKGYFKTQNNPDKTPFTIVIPPPNITGKLHLGHAWNNTLQDIIIRRKKMLGFDVLFLPGMDHAGIATQSKIKQKLKE</sequence>
<dbReference type="STRING" id="479893.CPX_001738"/>
<dbReference type="PANTHER" id="PTHR11946">
    <property type="entry name" value="VALYL-TRNA SYNTHETASES"/>
    <property type="match status" value="1"/>
</dbReference>
<dbReference type="Gene3D" id="3.40.50.620">
    <property type="entry name" value="HUPs"/>
    <property type="match status" value="1"/>
</dbReference>
<gene>
    <name evidence="9" type="primary">valS</name>
    <name evidence="9" type="ORF">CPX_001738</name>
</gene>
<evidence type="ECO:0000256" key="3">
    <source>
        <dbReference type="ARBA" id="ARBA00022741"/>
    </source>
</evidence>
<dbReference type="Pfam" id="PF00133">
    <property type="entry name" value="tRNA-synt_1"/>
    <property type="match status" value="1"/>
</dbReference>
<dbReference type="EC" id="6.1.1.9" evidence="1"/>
<dbReference type="Proteomes" id="UP000037386">
    <property type="component" value="Unassembled WGS sequence"/>
</dbReference>
<dbReference type="InterPro" id="IPR002300">
    <property type="entry name" value="aa-tRNA-synth_Ia"/>
</dbReference>
<feature type="non-terminal residue" evidence="9">
    <location>
        <position position="96"/>
    </location>
</feature>
<comment type="caution">
    <text evidence="9">The sequence shown here is derived from an EMBL/GenBank/DDBJ whole genome shotgun (WGS) entry which is preliminary data.</text>
</comment>
<dbReference type="PANTHER" id="PTHR11946:SF93">
    <property type="entry name" value="VALINE--TRNA LIGASE, CHLOROPLASTIC_MITOCHONDRIAL 2"/>
    <property type="match status" value="1"/>
</dbReference>
<keyword evidence="6 9" id="KW-0030">Aminoacyl-tRNA synthetase</keyword>
<name>A0A0M1MZY5_9MOLU</name>
<evidence type="ECO:0000256" key="7">
    <source>
        <dbReference type="ARBA" id="ARBA00029936"/>
    </source>
</evidence>
<dbReference type="GO" id="GO:0005829">
    <property type="term" value="C:cytosol"/>
    <property type="evidence" value="ECO:0007669"/>
    <property type="project" value="TreeGrafter"/>
</dbReference>
<dbReference type="GO" id="GO:0005524">
    <property type="term" value="F:ATP binding"/>
    <property type="evidence" value="ECO:0007669"/>
    <property type="project" value="UniProtKB-KW"/>
</dbReference>
<protein>
    <recommendedName>
        <fullName evidence="1">valine--tRNA ligase</fullName>
        <ecNumber evidence="1">6.1.1.9</ecNumber>
    </recommendedName>
    <alternativeName>
        <fullName evidence="7">Valyl-tRNA synthetase</fullName>
    </alternativeName>
</protein>
<dbReference type="EMBL" id="LHCF01000020">
    <property type="protein sequence ID" value="KOR75284.1"/>
    <property type="molecule type" value="Genomic_DNA"/>
</dbReference>
<organism evidence="9 10">
    <name type="scientific">Candidatus Phytoplasma pruni</name>
    <dbReference type="NCBI Taxonomy" id="479893"/>
    <lineage>
        <taxon>Bacteria</taxon>
        <taxon>Bacillati</taxon>
        <taxon>Mycoplasmatota</taxon>
        <taxon>Mollicutes</taxon>
        <taxon>Acholeplasmatales</taxon>
        <taxon>Acholeplasmataceae</taxon>
        <taxon>Candidatus Phytoplasma</taxon>
        <taxon>16SrIII (X-disease group)</taxon>
    </lineage>
</organism>
<evidence type="ECO:0000256" key="4">
    <source>
        <dbReference type="ARBA" id="ARBA00022840"/>
    </source>
</evidence>
<feature type="domain" description="Aminoacyl-tRNA synthetase class Ia" evidence="8">
    <location>
        <begin position="14"/>
        <end position="95"/>
    </location>
</feature>
<keyword evidence="5" id="KW-0648">Protein biosynthesis</keyword>
<accession>A0A0M1MZY5</accession>
<evidence type="ECO:0000313" key="10">
    <source>
        <dbReference type="Proteomes" id="UP000037386"/>
    </source>
</evidence>
<dbReference type="OrthoDB" id="9810365at2"/>
<dbReference type="PROSITE" id="PS00178">
    <property type="entry name" value="AA_TRNA_LIGASE_I"/>
    <property type="match status" value="1"/>
</dbReference>
<dbReference type="RefSeq" id="WP_152907389.1">
    <property type="nucleotide sequence ID" value="NZ_LHCF01000020.1"/>
</dbReference>